<feature type="domain" description="Serine hydrolase" evidence="2">
    <location>
        <begin position="3"/>
        <end position="206"/>
    </location>
</feature>
<dbReference type="eggNOG" id="KOG2551">
    <property type="taxonomic scope" value="Eukaryota"/>
</dbReference>
<dbReference type="Gene3D" id="3.40.50.1820">
    <property type="entry name" value="alpha/beta hydrolase"/>
    <property type="match status" value="1"/>
</dbReference>
<evidence type="ECO:0000259" key="2">
    <source>
        <dbReference type="Pfam" id="PF03959"/>
    </source>
</evidence>
<dbReference type="PANTHER" id="PTHR48070:SF4">
    <property type="entry name" value="ESTERASE ALNB"/>
    <property type="match status" value="1"/>
</dbReference>
<evidence type="ECO:0000256" key="1">
    <source>
        <dbReference type="ARBA" id="ARBA00022801"/>
    </source>
</evidence>
<sequence>MSALKILCLHGAGTNAQILDSQLAPLVRALQKDQIATFHSVEGEVEDSPGPGIEGFFEGPFFSYYKWPQTVHDDGHSVTTAYNMLYEIIEEDGPFDCILGFSHGGAVAAGLMVHHITQNPYDSPLFRCAIFFNSFPPFRMNDENEPILNEGLEGKLTVPTLHVAGRQDFVYNYSLNLYKICNAETSTLLTHDGGHEIPTDAKMITKMAAAIRDLSRRSMFS</sequence>
<accession>B8MCL6</accession>
<dbReference type="OrthoDB" id="414698at2759"/>
<dbReference type="GO" id="GO:0005634">
    <property type="term" value="C:nucleus"/>
    <property type="evidence" value="ECO:0007669"/>
    <property type="project" value="TreeGrafter"/>
</dbReference>
<dbReference type="VEuPathDB" id="FungiDB:TSTA_125460"/>
<dbReference type="OMA" id="YSYYRFP"/>
<protein>
    <submittedName>
        <fullName evidence="3">DUF341 family oxidoreductase, putative</fullName>
    </submittedName>
</protein>
<reference evidence="4" key="1">
    <citation type="journal article" date="2015" name="Genome Announc.">
        <title>Genome sequence of the AIDS-associated pathogen Penicillium marneffei (ATCC18224) and its near taxonomic relative Talaromyces stipitatus (ATCC10500).</title>
        <authorList>
            <person name="Nierman W.C."/>
            <person name="Fedorova-Abrams N.D."/>
            <person name="Andrianopoulos A."/>
        </authorList>
    </citation>
    <scope>NUCLEOTIDE SEQUENCE [LARGE SCALE GENOMIC DNA]</scope>
    <source>
        <strain evidence="4">ATCC 10500 / CBS 375.48 / QM 6759 / NRRL 1006</strain>
    </source>
</reference>
<dbReference type="InParanoid" id="B8MCL6"/>
<evidence type="ECO:0000313" key="4">
    <source>
        <dbReference type="Proteomes" id="UP000001745"/>
    </source>
</evidence>
<proteinExistence type="predicted"/>
<dbReference type="EMBL" id="EQ962655">
    <property type="protein sequence ID" value="EED18832.1"/>
    <property type="molecule type" value="Genomic_DNA"/>
</dbReference>
<dbReference type="GO" id="GO:0016787">
    <property type="term" value="F:hydrolase activity"/>
    <property type="evidence" value="ECO:0007669"/>
    <property type="project" value="UniProtKB-KW"/>
</dbReference>
<name>B8MCL6_TALSN</name>
<dbReference type="SUPFAM" id="SSF53474">
    <property type="entry name" value="alpha/beta-Hydrolases"/>
    <property type="match status" value="1"/>
</dbReference>
<dbReference type="RefSeq" id="XP_002482824.1">
    <property type="nucleotide sequence ID" value="XM_002482779.1"/>
</dbReference>
<dbReference type="GO" id="GO:0005737">
    <property type="term" value="C:cytoplasm"/>
    <property type="evidence" value="ECO:0007669"/>
    <property type="project" value="TreeGrafter"/>
</dbReference>
<dbReference type="InterPro" id="IPR050593">
    <property type="entry name" value="LovG"/>
</dbReference>
<keyword evidence="1" id="KW-0378">Hydrolase</keyword>
<organism evidence="3 4">
    <name type="scientific">Talaromyces stipitatus (strain ATCC 10500 / CBS 375.48 / QM 6759 / NRRL 1006)</name>
    <name type="common">Penicillium stipitatum</name>
    <dbReference type="NCBI Taxonomy" id="441959"/>
    <lineage>
        <taxon>Eukaryota</taxon>
        <taxon>Fungi</taxon>
        <taxon>Dikarya</taxon>
        <taxon>Ascomycota</taxon>
        <taxon>Pezizomycotina</taxon>
        <taxon>Eurotiomycetes</taxon>
        <taxon>Eurotiomycetidae</taxon>
        <taxon>Eurotiales</taxon>
        <taxon>Trichocomaceae</taxon>
        <taxon>Talaromyces</taxon>
        <taxon>Talaromyces sect. Talaromyces</taxon>
    </lineage>
</organism>
<dbReference type="Pfam" id="PF03959">
    <property type="entry name" value="FSH1"/>
    <property type="match status" value="1"/>
</dbReference>
<dbReference type="HOGENOM" id="CLU_051938_4_2_1"/>
<dbReference type="Proteomes" id="UP000001745">
    <property type="component" value="Unassembled WGS sequence"/>
</dbReference>
<dbReference type="AlphaFoldDB" id="B8MCL6"/>
<dbReference type="InterPro" id="IPR029058">
    <property type="entry name" value="AB_hydrolase_fold"/>
</dbReference>
<keyword evidence="4" id="KW-1185">Reference proteome</keyword>
<dbReference type="GeneID" id="8108378"/>
<dbReference type="GO" id="GO:0019748">
    <property type="term" value="P:secondary metabolic process"/>
    <property type="evidence" value="ECO:0007669"/>
    <property type="project" value="TreeGrafter"/>
</dbReference>
<gene>
    <name evidence="3" type="ORF">TSTA_125460</name>
</gene>
<evidence type="ECO:0000313" key="3">
    <source>
        <dbReference type="EMBL" id="EED18832.1"/>
    </source>
</evidence>
<dbReference type="PhylomeDB" id="B8MCL6"/>
<dbReference type="InterPro" id="IPR005645">
    <property type="entry name" value="FSH-like_dom"/>
</dbReference>
<dbReference type="PANTHER" id="PTHR48070">
    <property type="entry name" value="ESTERASE OVCA2"/>
    <property type="match status" value="1"/>
</dbReference>